<dbReference type="Gene3D" id="3.40.50.150">
    <property type="entry name" value="Vaccinia Virus protein VP39"/>
    <property type="match status" value="1"/>
</dbReference>
<evidence type="ECO:0000313" key="3">
    <source>
        <dbReference type="Proteomes" id="UP000244189"/>
    </source>
</evidence>
<dbReference type="PANTHER" id="PTHR34203">
    <property type="entry name" value="METHYLTRANSFERASE, FKBM FAMILY PROTEIN"/>
    <property type="match status" value="1"/>
</dbReference>
<dbReference type="SUPFAM" id="SSF53335">
    <property type="entry name" value="S-adenosyl-L-methionine-dependent methyltransferases"/>
    <property type="match status" value="1"/>
</dbReference>
<organism evidence="2 3">
    <name type="scientific">Sphingomonas aurantiaca</name>
    <dbReference type="NCBI Taxonomy" id="185949"/>
    <lineage>
        <taxon>Bacteria</taxon>
        <taxon>Pseudomonadati</taxon>
        <taxon>Pseudomonadota</taxon>
        <taxon>Alphaproteobacteria</taxon>
        <taxon>Sphingomonadales</taxon>
        <taxon>Sphingomonadaceae</taxon>
        <taxon>Sphingomonas</taxon>
    </lineage>
</organism>
<reference evidence="2 3" key="1">
    <citation type="submission" date="2018-04" db="EMBL/GenBank/DDBJ databases">
        <title>Genomic Encyclopedia of Type Strains, Phase III (KMG-III): the genomes of soil and plant-associated and newly described type strains.</title>
        <authorList>
            <person name="Whitman W."/>
        </authorList>
    </citation>
    <scope>NUCLEOTIDE SEQUENCE [LARGE SCALE GENOMIC DNA]</scope>
    <source>
        <strain evidence="2 3">MA101b</strain>
    </source>
</reference>
<keyword evidence="3" id="KW-1185">Reference proteome</keyword>
<dbReference type="Pfam" id="PF05050">
    <property type="entry name" value="Methyltransf_21"/>
    <property type="match status" value="1"/>
</dbReference>
<dbReference type="InterPro" id="IPR029063">
    <property type="entry name" value="SAM-dependent_MTases_sf"/>
</dbReference>
<gene>
    <name evidence="2" type="ORF">C8J26_3880</name>
</gene>
<dbReference type="NCBIfam" id="TIGR01444">
    <property type="entry name" value="fkbM_fam"/>
    <property type="match status" value="1"/>
</dbReference>
<dbReference type="PANTHER" id="PTHR34203:SF15">
    <property type="entry name" value="SLL1173 PROTEIN"/>
    <property type="match status" value="1"/>
</dbReference>
<comment type="caution">
    <text evidence="2">The sequence shown here is derived from an EMBL/GenBank/DDBJ whole genome shotgun (WGS) entry which is preliminary data.</text>
</comment>
<feature type="domain" description="Methyltransferase FkbM" evidence="1">
    <location>
        <begin position="42"/>
        <end position="199"/>
    </location>
</feature>
<evidence type="ECO:0000313" key="2">
    <source>
        <dbReference type="EMBL" id="PTQ58280.1"/>
    </source>
</evidence>
<dbReference type="InterPro" id="IPR052514">
    <property type="entry name" value="SAM-dependent_MTase"/>
</dbReference>
<dbReference type="Proteomes" id="UP000244189">
    <property type="component" value="Unassembled WGS sequence"/>
</dbReference>
<dbReference type="EMBL" id="QAOG01000009">
    <property type="protein sequence ID" value="PTQ58280.1"/>
    <property type="molecule type" value="Genomic_DNA"/>
</dbReference>
<keyword evidence="2" id="KW-0808">Transferase</keyword>
<dbReference type="GO" id="GO:0008168">
    <property type="term" value="F:methyltransferase activity"/>
    <property type="evidence" value="ECO:0007669"/>
    <property type="project" value="UniProtKB-KW"/>
</dbReference>
<protein>
    <submittedName>
        <fullName evidence="2">FkbM family methyltransferase</fullName>
    </submittedName>
</protein>
<dbReference type="AlphaFoldDB" id="A0A2T5GG31"/>
<dbReference type="GO" id="GO:0032259">
    <property type="term" value="P:methylation"/>
    <property type="evidence" value="ECO:0007669"/>
    <property type="project" value="UniProtKB-KW"/>
</dbReference>
<proteinExistence type="predicted"/>
<sequence>MFSYGDVVENSLFWSSDRRGEDTTSFQAWERLAAIADGMILDIGANTGLYALLAKAANPDATVKAFEPVKRIAKKLTRNIVGNGYDIEVIEKAVSDKNGVATFHDSADPDSSTNGYSASLENSFGFNDRSYQVDVVTLDSMLADAKVSLIKLDVELHEVSALRGMMAIIDRDRPSILIEVINEEIAEEVTRMLKPFGYEFYPIEEKKGLHAASRLRPLPGHNFNNIACLPHLVRDADLSQLMAGA</sequence>
<evidence type="ECO:0000259" key="1">
    <source>
        <dbReference type="Pfam" id="PF05050"/>
    </source>
</evidence>
<name>A0A2T5GG31_9SPHN</name>
<accession>A0A2T5GG31</accession>
<dbReference type="InterPro" id="IPR006342">
    <property type="entry name" value="FkbM_mtfrase"/>
</dbReference>
<keyword evidence="2" id="KW-0489">Methyltransferase</keyword>